<organism evidence="1 2">
    <name type="scientific">Oesophagostomum dentatum</name>
    <name type="common">Nodular worm</name>
    <dbReference type="NCBI Taxonomy" id="61180"/>
    <lineage>
        <taxon>Eukaryota</taxon>
        <taxon>Metazoa</taxon>
        <taxon>Ecdysozoa</taxon>
        <taxon>Nematoda</taxon>
        <taxon>Chromadorea</taxon>
        <taxon>Rhabditida</taxon>
        <taxon>Rhabditina</taxon>
        <taxon>Rhabditomorpha</taxon>
        <taxon>Strongyloidea</taxon>
        <taxon>Strongylidae</taxon>
        <taxon>Oesophagostomum</taxon>
    </lineage>
</organism>
<dbReference type="AlphaFoldDB" id="A0A0B1TAS6"/>
<dbReference type="InterPro" id="IPR006439">
    <property type="entry name" value="HAD-SF_hydro_IA"/>
</dbReference>
<dbReference type="SFLD" id="SFLDG01129">
    <property type="entry name" value="C1.5:_HAD__Beta-PGM__Phosphata"/>
    <property type="match status" value="1"/>
</dbReference>
<evidence type="ECO:0000313" key="1">
    <source>
        <dbReference type="EMBL" id="KHJ92475.1"/>
    </source>
</evidence>
<dbReference type="InterPro" id="IPR051828">
    <property type="entry name" value="HAD-like_hydrolase_domain"/>
</dbReference>
<dbReference type="InterPro" id="IPR036412">
    <property type="entry name" value="HAD-like_sf"/>
</dbReference>
<keyword evidence="1" id="KW-0378">Hydrolase</keyword>
<dbReference type="InterPro" id="IPR023214">
    <property type="entry name" value="HAD_sf"/>
</dbReference>
<dbReference type="PANTHER" id="PTHR46191">
    <property type="match status" value="1"/>
</dbReference>
<dbReference type="Gene3D" id="1.10.150.720">
    <property type="entry name" value="Haloacid dehalogenase-like hydrolase"/>
    <property type="match status" value="1"/>
</dbReference>
<dbReference type="OrthoDB" id="444127at2759"/>
<dbReference type="SFLD" id="SFLDS00003">
    <property type="entry name" value="Haloacid_Dehalogenase"/>
    <property type="match status" value="1"/>
</dbReference>
<dbReference type="PRINTS" id="PR00413">
    <property type="entry name" value="HADHALOGNASE"/>
</dbReference>
<accession>A0A0B1TAS6</accession>
<dbReference type="NCBIfam" id="TIGR01549">
    <property type="entry name" value="HAD-SF-IA-v1"/>
    <property type="match status" value="1"/>
</dbReference>
<dbReference type="Proteomes" id="UP000053660">
    <property type="component" value="Unassembled WGS sequence"/>
</dbReference>
<dbReference type="NCBIfam" id="TIGR01509">
    <property type="entry name" value="HAD-SF-IA-v3"/>
    <property type="match status" value="1"/>
</dbReference>
<reference evidence="1 2" key="1">
    <citation type="submission" date="2014-03" db="EMBL/GenBank/DDBJ databases">
        <title>Draft genome of the hookworm Oesophagostomum dentatum.</title>
        <authorList>
            <person name="Mitreva M."/>
        </authorList>
    </citation>
    <scope>NUCLEOTIDE SEQUENCE [LARGE SCALE GENOMIC DNA]</scope>
    <source>
        <strain evidence="1 2">OD-Hann</strain>
    </source>
</reference>
<dbReference type="InterPro" id="IPR011949">
    <property type="entry name" value="HAD-SF_hydro_IA_REG-2-like"/>
</dbReference>
<proteinExistence type="predicted"/>
<gene>
    <name evidence="1" type="ORF">OESDEN_07637</name>
</gene>
<dbReference type="InterPro" id="IPR044924">
    <property type="entry name" value="HAD-SF_hydro_IA_REG-2-like_cap"/>
</dbReference>
<dbReference type="PANTHER" id="PTHR46191:SF2">
    <property type="entry name" value="HALOACID DEHALOGENASE-LIKE HYDROLASE DOMAIN-CONTAINING PROTEIN 3"/>
    <property type="match status" value="1"/>
</dbReference>
<name>A0A0B1TAS6_OESDE</name>
<dbReference type="GO" id="GO:0016787">
    <property type="term" value="F:hydrolase activity"/>
    <property type="evidence" value="ECO:0007669"/>
    <property type="project" value="UniProtKB-KW"/>
</dbReference>
<evidence type="ECO:0000313" key="2">
    <source>
        <dbReference type="Proteomes" id="UP000053660"/>
    </source>
</evidence>
<sequence>MASVRRLPMILRPLRKACSTFTSTSSTAREVQVVSFDVNDTLISEGEPFNEVYSRVASDNGVDVNPDSIANSYPKYMKDLSDKHPCFGFSSIGDFEWWKRIVVGCLQEGCSTKINRDTANEIAHDLYDFYATAKAWKLIDPKLKSVLENLRKKGVGLVVVSNFDARVRSVLQEFGLYDLFDVIVASGEIGVEKPSPKIFEKVQEHFQLSNASQMLHIGDNVEKDYRAALDFGANALLFDPLCINAEVSPADKISSISELRVD</sequence>
<protein>
    <submittedName>
        <fullName evidence="1">HAD hydrolase, REG-2-like, family IA</fullName>
    </submittedName>
</protein>
<dbReference type="Pfam" id="PF00702">
    <property type="entry name" value="Hydrolase"/>
    <property type="match status" value="1"/>
</dbReference>
<dbReference type="SUPFAM" id="SSF56784">
    <property type="entry name" value="HAD-like"/>
    <property type="match status" value="1"/>
</dbReference>
<keyword evidence="2" id="KW-1185">Reference proteome</keyword>
<dbReference type="Gene3D" id="3.40.50.1000">
    <property type="entry name" value="HAD superfamily/HAD-like"/>
    <property type="match status" value="1"/>
</dbReference>
<dbReference type="GO" id="GO:0005634">
    <property type="term" value="C:nucleus"/>
    <property type="evidence" value="ECO:0007669"/>
    <property type="project" value="TreeGrafter"/>
</dbReference>
<dbReference type="EMBL" id="KN551328">
    <property type="protein sequence ID" value="KHJ92475.1"/>
    <property type="molecule type" value="Genomic_DNA"/>
</dbReference>
<dbReference type="NCBIfam" id="TIGR02252">
    <property type="entry name" value="DREG-2"/>
    <property type="match status" value="1"/>
</dbReference>